<evidence type="ECO:0000313" key="4">
    <source>
        <dbReference type="Proteomes" id="UP000192578"/>
    </source>
</evidence>
<evidence type="ECO:0000256" key="2">
    <source>
        <dbReference type="SAM" id="SignalP"/>
    </source>
</evidence>
<keyword evidence="1" id="KW-0472">Membrane</keyword>
<name>A0A1W0X2J2_HYPEX</name>
<accession>A0A1W0X2J2</accession>
<dbReference type="Proteomes" id="UP000192578">
    <property type="component" value="Unassembled WGS sequence"/>
</dbReference>
<keyword evidence="1" id="KW-0812">Transmembrane</keyword>
<evidence type="ECO:0000313" key="3">
    <source>
        <dbReference type="EMBL" id="OQV21737.1"/>
    </source>
</evidence>
<sequence length="71" mass="7564">MRQLGQTLVLVLCMVALTCPVCDGQFFAPFGLGIPILPPLPFIAPFGLGFGGLRFGPFGLGLRGFIGKKRK</sequence>
<feature type="chain" id="PRO_5012912895" evidence="2">
    <location>
        <begin position="25"/>
        <end position="71"/>
    </location>
</feature>
<gene>
    <name evidence="3" type="ORF">BV898_04315</name>
</gene>
<reference evidence="4" key="1">
    <citation type="submission" date="2017-01" db="EMBL/GenBank/DDBJ databases">
        <title>Comparative genomics of anhydrobiosis in the tardigrade Hypsibius dujardini.</title>
        <authorList>
            <person name="Yoshida Y."/>
            <person name="Koutsovoulos G."/>
            <person name="Laetsch D."/>
            <person name="Stevens L."/>
            <person name="Kumar S."/>
            <person name="Horikawa D."/>
            <person name="Ishino K."/>
            <person name="Komine S."/>
            <person name="Tomita M."/>
            <person name="Blaxter M."/>
            <person name="Arakawa K."/>
        </authorList>
    </citation>
    <scope>NUCLEOTIDE SEQUENCE [LARGE SCALE GENOMIC DNA]</scope>
    <source>
        <strain evidence="4">Z151</strain>
    </source>
</reference>
<feature type="signal peptide" evidence="2">
    <location>
        <begin position="1"/>
        <end position="24"/>
    </location>
</feature>
<evidence type="ECO:0000256" key="1">
    <source>
        <dbReference type="SAM" id="Phobius"/>
    </source>
</evidence>
<dbReference type="EMBL" id="MTYJ01000021">
    <property type="protein sequence ID" value="OQV21737.1"/>
    <property type="molecule type" value="Genomic_DNA"/>
</dbReference>
<feature type="transmembrane region" description="Helical" evidence="1">
    <location>
        <begin position="40"/>
        <end position="62"/>
    </location>
</feature>
<keyword evidence="4" id="KW-1185">Reference proteome</keyword>
<comment type="caution">
    <text evidence="3">The sequence shown here is derived from an EMBL/GenBank/DDBJ whole genome shotgun (WGS) entry which is preliminary data.</text>
</comment>
<proteinExistence type="predicted"/>
<keyword evidence="1" id="KW-1133">Transmembrane helix</keyword>
<dbReference type="AlphaFoldDB" id="A0A1W0X2J2"/>
<organism evidence="3 4">
    <name type="scientific">Hypsibius exemplaris</name>
    <name type="common">Freshwater tardigrade</name>
    <dbReference type="NCBI Taxonomy" id="2072580"/>
    <lineage>
        <taxon>Eukaryota</taxon>
        <taxon>Metazoa</taxon>
        <taxon>Ecdysozoa</taxon>
        <taxon>Tardigrada</taxon>
        <taxon>Eutardigrada</taxon>
        <taxon>Parachela</taxon>
        <taxon>Hypsibioidea</taxon>
        <taxon>Hypsibiidae</taxon>
        <taxon>Hypsibius</taxon>
    </lineage>
</organism>
<protein>
    <submittedName>
        <fullName evidence="3">Uncharacterized protein</fullName>
    </submittedName>
</protein>
<keyword evidence="2" id="KW-0732">Signal</keyword>